<protein>
    <submittedName>
        <fullName evidence="1">Putative ovule protein</fullName>
    </submittedName>
</protein>
<organism evidence="1">
    <name type="scientific">Solanum chacoense</name>
    <name type="common">Chaco potato</name>
    <dbReference type="NCBI Taxonomy" id="4108"/>
    <lineage>
        <taxon>Eukaryota</taxon>
        <taxon>Viridiplantae</taxon>
        <taxon>Streptophyta</taxon>
        <taxon>Embryophyta</taxon>
        <taxon>Tracheophyta</taxon>
        <taxon>Spermatophyta</taxon>
        <taxon>Magnoliopsida</taxon>
        <taxon>eudicotyledons</taxon>
        <taxon>Gunneridae</taxon>
        <taxon>Pentapetalae</taxon>
        <taxon>asterids</taxon>
        <taxon>lamiids</taxon>
        <taxon>Solanales</taxon>
        <taxon>Solanaceae</taxon>
        <taxon>Solanoideae</taxon>
        <taxon>Solaneae</taxon>
        <taxon>Solanum</taxon>
    </lineage>
</organism>
<evidence type="ECO:0000313" key="1">
    <source>
        <dbReference type="EMBL" id="JAP21411.1"/>
    </source>
</evidence>
<accession>A0A0V0HMM1</accession>
<dbReference type="AlphaFoldDB" id="A0A0V0HMM1"/>
<sequence length="60" mass="7202">MNSQCARLHLERALPTKEFFHTQDSTRHLIKRVTVSFNTPHLFVFAYKFLPPNKCNFLFY</sequence>
<reference evidence="1" key="1">
    <citation type="submission" date="2015-12" db="EMBL/GenBank/DDBJ databases">
        <title>Gene expression during late stages of embryo sac development: a critical building block for successful pollen-pistil interactions.</title>
        <authorList>
            <person name="Liu Y."/>
            <person name="Joly V."/>
            <person name="Sabar M."/>
            <person name="Matton D.P."/>
        </authorList>
    </citation>
    <scope>NUCLEOTIDE SEQUENCE</scope>
</reference>
<name>A0A0V0HMM1_SOLCH</name>
<dbReference type="EMBL" id="GEDG01017723">
    <property type="protein sequence ID" value="JAP21411.1"/>
    <property type="molecule type" value="Transcribed_RNA"/>
</dbReference>
<proteinExistence type="predicted"/>